<dbReference type="InterPro" id="IPR036874">
    <property type="entry name" value="Carbonic_anhydrase_sf"/>
</dbReference>
<reference evidence="9 10" key="1">
    <citation type="journal article" date="2017" name="Nat. Ecol. Evol.">
        <title>Scallop genome provides insights into evolution of bilaterian karyotype and development.</title>
        <authorList>
            <person name="Wang S."/>
            <person name="Zhang J."/>
            <person name="Jiao W."/>
            <person name="Li J."/>
            <person name="Xun X."/>
            <person name="Sun Y."/>
            <person name="Guo X."/>
            <person name="Huan P."/>
            <person name="Dong B."/>
            <person name="Zhang L."/>
            <person name="Hu X."/>
            <person name="Sun X."/>
            <person name="Wang J."/>
            <person name="Zhao C."/>
            <person name="Wang Y."/>
            <person name="Wang D."/>
            <person name="Huang X."/>
            <person name="Wang R."/>
            <person name="Lv J."/>
            <person name="Li Y."/>
            <person name="Zhang Z."/>
            <person name="Liu B."/>
            <person name="Lu W."/>
            <person name="Hui Y."/>
            <person name="Liang J."/>
            <person name="Zhou Z."/>
            <person name="Hou R."/>
            <person name="Li X."/>
            <person name="Liu Y."/>
            <person name="Li H."/>
            <person name="Ning X."/>
            <person name="Lin Y."/>
            <person name="Zhao L."/>
            <person name="Xing Q."/>
            <person name="Dou J."/>
            <person name="Li Y."/>
            <person name="Mao J."/>
            <person name="Guo H."/>
            <person name="Dou H."/>
            <person name="Li T."/>
            <person name="Mu C."/>
            <person name="Jiang W."/>
            <person name="Fu Q."/>
            <person name="Fu X."/>
            <person name="Miao Y."/>
            <person name="Liu J."/>
            <person name="Yu Q."/>
            <person name="Li R."/>
            <person name="Liao H."/>
            <person name="Li X."/>
            <person name="Kong Y."/>
            <person name="Jiang Z."/>
            <person name="Chourrout D."/>
            <person name="Li R."/>
            <person name="Bao Z."/>
        </authorList>
    </citation>
    <scope>NUCLEOTIDE SEQUENCE [LARGE SCALE GENOMIC DNA]</scope>
    <source>
        <strain evidence="9 10">PY_sf001</strain>
    </source>
</reference>
<dbReference type="EC" id="4.2.1.1" evidence="2 8"/>
<accession>A0A210QFV2</accession>
<evidence type="ECO:0000313" key="10">
    <source>
        <dbReference type="Proteomes" id="UP000242188"/>
    </source>
</evidence>
<proteinExistence type="inferred from homology"/>
<dbReference type="PANTHER" id="PTHR11002">
    <property type="entry name" value="CARBONIC ANHYDRASE"/>
    <property type="match status" value="1"/>
</dbReference>
<keyword evidence="10" id="KW-1185">Reference proteome</keyword>
<dbReference type="SUPFAM" id="SSF53056">
    <property type="entry name" value="beta-carbonic anhydrase, cab"/>
    <property type="match status" value="1"/>
</dbReference>
<feature type="binding site" evidence="7">
    <location>
        <position position="105"/>
    </location>
    <ligand>
        <name>Zn(2+)</name>
        <dbReference type="ChEBI" id="CHEBI:29105"/>
    </ligand>
</feature>
<protein>
    <recommendedName>
        <fullName evidence="2 8">Carbonic anhydrase</fullName>
        <ecNumber evidence="2 8">4.2.1.1</ecNumber>
    </recommendedName>
    <alternativeName>
        <fullName evidence="8">Carbonate dehydratase</fullName>
    </alternativeName>
</protein>
<dbReference type="Proteomes" id="UP000242188">
    <property type="component" value="Unassembled WGS sequence"/>
</dbReference>
<organism evidence="9 10">
    <name type="scientific">Mizuhopecten yessoensis</name>
    <name type="common">Japanese scallop</name>
    <name type="synonym">Patinopecten yessoensis</name>
    <dbReference type="NCBI Taxonomy" id="6573"/>
    <lineage>
        <taxon>Eukaryota</taxon>
        <taxon>Metazoa</taxon>
        <taxon>Spiralia</taxon>
        <taxon>Lophotrochozoa</taxon>
        <taxon>Mollusca</taxon>
        <taxon>Bivalvia</taxon>
        <taxon>Autobranchia</taxon>
        <taxon>Pteriomorphia</taxon>
        <taxon>Pectinida</taxon>
        <taxon>Pectinoidea</taxon>
        <taxon>Pectinidae</taxon>
        <taxon>Mizuhopecten</taxon>
    </lineage>
</organism>
<evidence type="ECO:0000256" key="6">
    <source>
        <dbReference type="ARBA" id="ARBA00048348"/>
    </source>
</evidence>
<dbReference type="EMBL" id="NEDP02003844">
    <property type="protein sequence ID" value="OWF47626.1"/>
    <property type="molecule type" value="Genomic_DNA"/>
</dbReference>
<keyword evidence="4 7" id="KW-0862">Zinc</keyword>
<dbReference type="Gene3D" id="3.40.1050.10">
    <property type="entry name" value="Carbonic anhydrase"/>
    <property type="match status" value="1"/>
</dbReference>
<feature type="binding site" evidence="7">
    <location>
        <position position="42"/>
    </location>
    <ligand>
        <name>Zn(2+)</name>
        <dbReference type="ChEBI" id="CHEBI:29105"/>
    </ligand>
</feature>
<feature type="binding site" evidence="7">
    <location>
        <position position="44"/>
    </location>
    <ligand>
        <name>Zn(2+)</name>
        <dbReference type="ChEBI" id="CHEBI:29105"/>
    </ligand>
</feature>
<comment type="similarity">
    <text evidence="1 8">Belongs to the beta-class carbonic anhydrase family.</text>
</comment>
<dbReference type="AlphaFoldDB" id="A0A210QFV2"/>
<dbReference type="Pfam" id="PF00484">
    <property type="entry name" value="Pro_CA"/>
    <property type="match status" value="1"/>
</dbReference>
<comment type="cofactor">
    <cofactor evidence="7">
        <name>Zn(2+)</name>
        <dbReference type="ChEBI" id="CHEBI:29105"/>
    </cofactor>
    <text evidence="7">Binds 1 zinc ion per subunit.</text>
</comment>
<evidence type="ECO:0000256" key="5">
    <source>
        <dbReference type="ARBA" id="ARBA00023239"/>
    </source>
</evidence>
<gene>
    <name evidence="9" type="ORF">KP79_PYT19950</name>
</gene>
<sequence>MPGIEKLLLGILRYRVNTRWKLLEQFQRVKDNPEPTSVFFTCIDSRVLATKFMDSQVGDNFVVRSAGNLIPHACNFSYETATTEAGALELGCIVNGVKHVVVCGHSDCKAMNLLYSMRDSVHKVEGGPLKLWLKRHGTASLEKFKLLKPDNEYKGPVPFQTARKFEAYIDPENRFNLEDKLSQVNCLQQLQNVASYPFMKDLISSEEVKLHAMWFDIYTGEVFMFSRTQQKFLEINDQTINHLLHDAYRKVDKVPKSEQRRK</sequence>
<evidence type="ECO:0000256" key="2">
    <source>
        <dbReference type="ARBA" id="ARBA00012925"/>
    </source>
</evidence>
<keyword evidence="3 7" id="KW-0479">Metal-binding</keyword>
<dbReference type="PANTHER" id="PTHR11002:SF76">
    <property type="entry name" value="CARBONIC ANHYDRASE"/>
    <property type="match status" value="1"/>
</dbReference>
<evidence type="ECO:0000256" key="8">
    <source>
        <dbReference type="RuleBase" id="RU003956"/>
    </source>
</evidence>
<keyword evidence="5 8" id="KW-0456">Lyase</keyword>
<comment type="caution">
    <text evidence="9">The sequence shown here is derived from an EMBL/GenBank/DDBJ whole genome shotgun (WGS) entry which is preliminary data.</text>
</comment>
<comment type="catalytic activity">
    <reaction evidence="6 8">
        <text>hydrogencarbonate + H(+) = CO2 + H2O</text>
        <dbReference type="Rhea" id="RHEA:10748"/>
        <dbReference type="ChEBI" id="CHEBI:15377"/>
        <dbReference type="ChEBI" id="CHEBI:15378"/>
        <dbReference type="ChEBI" id="CHEBI:16526"/>
        <dbReference type="ChEBI" id="CHEBI:17544"/>
        <dbReference type="EC" id="4.2.1.1"/>
    </reaction>
</comment>
<dbReference type="GO" id="GO:0004089">
    <property type="term" value="F:carbonate dehydratase activity"/>
    <property type="evidence" value="ECO:0007669"/>
    <property type="project" value="UniProtKB-UniRule"/>
</dbReference>
<evidence type="ECO:0000313" key="9">
    <source>
        <dbReference type="EMBL" id="OWF47626.1"/>
    </source>
</evidence>
<comment type="function">
    <text evidence="8">Reversible hydration of carbon dioxide.</text>
</comment>
<name>A0A210QFV2_MIZYE</name>
<evidence type="ECO:0000256" key="4">
    <source>
        <dbReference type="ARBA" id="ARBA00022833"/>
    </source>
</evidence>
<dbReference type="STRING" id="6573.A0A210QFV2"/>
<evidence type="ECO:0000256" key="1">
    <source>
        <dbReference type="ARBA" id="ARBA00006217"/>
    </source>
</evidence>
<feature type="binding site" evidence="7">
    <location>
        <position position="108"/>
    </location>
    <ligand>
        <name>Zn(2+)</name>
        <dbReference type="ChEBI" id="CHEBI:29105"/>
    </ligand>
</feature>
<dbReference type="GO" id="GO:0008270">
    <property type="term" value="F:zinc ion binding"/>
    <property type="evidence" value="ECO:0007669"/>
    <property type="project" value="UniProtKB-UniRule"/>
</dbReference>
<evidence type="ECO:0000256" key="3">
    <source>
        <dbReference type="ARBA" id="ARBA00022723"/>
    </source>
</evidence>
<evidence type="ECO:0000256" key="7">
    <source>
        <dbReference type="PIRSR" id="PIRSR601765-1"/>
    </source>
</evidence>
<dbReference type="SMART" id="SM00947">
    <property type="entry name" value="Pro_CA"/>
    <property type="match status" value="1"/>
</dbReference>
<dbReference type="OrthoDB" id="10020193at2759"/>
<dbReference type="InterPro" id="IPR001765">
    <property type="entry name" value="Carbonic_anhydrase"/>
</dbReference>